<dbReference type="Gene3D" id="3.40.50.150">
    <property type="entry name" value="Vaccinia Virus protein VP39"/>
    <property type="match status" value="1"/>
</dbReference>
<dbReference type="EMBL" id="RYUX01000009">
    <property type="protein sequence ID" value="RYQ38307.1"/>
    <property type="molecule type" value="Genomic_DNA"/>
</dbReference>
<dbReference type="AlphaFoldDB" id="A0AB37X6I7"/>
<dbReference type="InterPro" id="IPR002052">
    <property type="entry name" value="DNA_methylase_N6_adenine_CS"/>
</dbReference>
<keyword evidence="2" id="KW-0378">Hydrolase</keyword>
<comment type="caution">
    <text evidence="2">The sequence shown here is derived from an EMBL/GenBank/DDBJ whole genome shotgun (WGS) entry which is preliminary data.</text>
</comment>
<evidence type="ECO:0000313" key="2">
    <source>
        <dbReference type="EMBL" id="RYQ38307.1"/>
    </source>
</evidence>
<name>A0AB37X6I7_9BIFI</name>
<dbReference type="GO" id="GO:0004519">
    <property type="term" value="F:endonuclease activity"/>
    <property type="evidence" value="ECO:0007669"/>
    <property type="project" value="UniProtKB-KW"/>
</dbReference>
<dbReference type="SUPFAM" id="SSF53335">
    <property type="entry name" value="S-adenosyl-L-methionine-dependent methyltransferases"/>
    <property type="match status" value="1"/>
</dbReference>
<dbReference type="RefSeq" id="WP_207216361.1">
    <property type="nucleotide sequence ID" value="NZ_RYUX01000009.1"/>
</dbReference>
<dbReference type="Proteomes" id="UP000292655">
    <property type="component" value="Unassembled WGS sequence"/>
</dbReference>
<gene>
    <name evidence="2" type="ORF">PG2002B_0754</name>
</gene>
<dbReference type="Pfam" id="PF07669">
    <property type="entry name" value="Eco57I"/>
    <property type="match status" value="1"/>
</dbReference>
<evidence type="ECO:0000259" key="1">
    <source>
        <dbReference type="Pfam" id="PF07669"/>
    </source>
</evidence>
<organism evidence="2 3">
    <name type="scientific">Bifidobacterium pseudolongum subsp. globosum</name>
    <dbReference type="NCBI Taxonomy" id="1690"/>
    <lineage>
        <taxon>Bacteria</taxon>
        <taxon>Bacillati</taxon>
        <taxon>Actinomycetota</taxon>
        <taxon>Actinomycetes</taxon>
        <taxon>Bifidobacteriales</taxon>
        <taxon>Bifidobacteriaceae</taxon>
        <taxon>Bifidobacterium</taxon>
    </lineage>
</organism>
<evidence type="ECO:0000313" key="3">
    <source>
        <dbReference type="Proteomes" id="UP000292655"/>
    </source>
</evidence>
<protein>
    <submittedName>
        <fullName evidence="2">Restriction endonuclease Eco57I</fullName>
    </submittedName>
</protein>
<accession>A0AB37X6I7</accession>
<reference evidence="2 3" key="1">
    <citation type="submission" date="2018-12" db="EMBL/GenBank/DDBJ databases">
        <title>Unveiling genomic diversity among members of the Bifidobacterium pseudolongum species, a widely distributed gut commensal of the animal kingdom.</title>
        <authorList>
            <person name="Lugli G.A."/>
            <person name="Duranti S."/>
            <person name="Albert K."/>
            <person name="Mancabelli L."/>
            <person name="Napoli S."/>
            <person name="Viappiani A."/>
            <person name="Anzalone R."/>
            <person name="Longhi G."/>
            <person name="Milani C."/>
            <person name="Turroni F."/>
            <person name="Alessandri G."/>
            <person name="Sela D.A."/>
            <person name="Van Sinderen D."/>
            <person name="Ventura M."/>
        </authorList>
    </citation>
    <scope>NUCLEOTIDE SEQUENCE [LARGE SCALE GENOMIC DNA]</scope>
    <source>
        <strain evidence="2 3">2002B</strain>
    </source>
</reference>
<dbReference type="InterPro" id="IPR029063">
    <property type="entry name" value="SAM-dependent_MTases_sf"/>
</dbReference>
<sequence>MTEPIHDISVEGFIESFDRRYPTFILKTLLRDRTTGRNIIWADNEYEALGDGYMGDDEITVEKITGMNSGVIKPRIAKEQERQSQRTKSRAEVFTPSWLCNQMNNDLDEAWFGRRDVFNTEVVADDDVKTWMATAEPVTFPKSKGRGWHAYVEAPRLEITCGEAPFVCSRYDTVTGDELPVGERVGFLDRKLRIVTEKTKTRKEWGCRALDALRATYGFEYQGDNLLIARINVLETFAEHFRDRWGSDPERDELEQAAWIVSWNFWQMNGFTDAVPTNKMGAEVESTLGTFEEPEPEPMQPSLFDIFDDVFPNGTTEGTKEEEPKETVPLCVIYDWQNGEPFEFATLKGKAAAMGKKFYAVIGNPPYQLSVPESDSGNKTYAPPIYHEFMDSAFKVSNKVELITPARFLFDAGSTPKAWNRKMLNDSHFKVMGYKADASSVFPNTDIKGGVAVTYRDADRDFGAIEVFTHFDELRTIKEKVVKHGIQPLGDIIFAADSYHFTEAMHEDHPEIRYVDDDHGLLSKNHDYDLKTNVLDNLNNVVFFDEMPGDGDSYISIFGRGRAGRAYKFISARYIAPHPNLDKWKVLVPAANGSGVLGEVLSTPLIGRPLIGHTQSFISIGSFDSEAEATALLKYIKSKFARTMLGILKITQHNPAPKWKYVPLQDFTSASDIDWSQSVADIDRQLYAKYGLDDEEIQFIESHVKEMD</sequence>
<dbReference type="GO" id="GO:0003676">
    <property type="term" value="F:nucleic acid binding"/>
    <property type="evidence" value="ECO:0007669"/>
    <property type="project" value="InterPro"/>
</dbReference>
<dbReference type="GO" id="GO:0032259">
    <property type="term" value="P:methylation"/>
    <property type="evidence" value="ECO:0007669"/>
    <property type="project" value="InterPro"/>
</dbReference>
<keyword evidence="2" id="KW-0540">Nuclease</keyword>
<dbReference type="GO" id="GO:0009007">
    <property type="term" value="F:site-specific DNA-methyltransferase (adenine-specific) activity"/>
    <property type="evidence" value="ECO:0007669"/>
    <property type="project" value="UniProtKB-EC"/>
</dbReference>
<feature type="domain" description="Type II methyltransferase M.TaqI-like" evidence="1">
    <location>
        <begin position="353"/>
        <end position="435"/>
    </location>
</feature>
<keyword evidence="2" id="KW-0255">Endonuclease</keyword>
<dbReference type="InterPro" id="IPR011639">
    <property type="entry name" value="MethylTrfase_TaqI-like_dom"/>
</dbReference>
<dbReference type="GO" id="GO:0006304">
    <property type="term" value="P:DNA modification"/>
    <property type="evidence" value="ECO:0007669"/>
    <property type="project" value="InterPro"/>
</dbReference>
<dbReference type="PROSITE" id="PS00092">
    <property type="entry name" value="N6_MTASE"/>
    <property type="match status" value="1"/>
</dbReference>
<proteinExistence type="predicted"/>